<proteinExistence type="predicted"/>
<organism evidence="2 3">
    <name type="scientific">Lithohypha guttulata</name>
    <dbReference type="NCBI Taxonomy" id="1690604"/>
    <lineage>
        <taxon>Eukaryota</taxon>
        <taxon>Fungi</taxon>
        <taxon>Dikarya</taxon>
        <taxon>Ascomycota</taxon>
        <taxon>Pezizomycotina</taxon>
        <taxon>Eurotiomycetes</taxon>
        <taxon>Chaetothyriomycetidae</taxon>
        <taxon>Chaetothyriales</taxon>
        <taxon>Trichomeriaceae</taxon>
        <taxon>Lithohypha</taxon>
    </lineage>
</organism>
<evidence type="ECO:0000313" key="3">
    <source>
        <dbReference type="Proteomes" id="UP001309876"/>
    </source>
</evidence>
<evidence type="ECO:0000256" key="1">
    <source>
        <dbReference type="SAM" id="MobiDB-lite"/>
    </source>
</evidence>
<dbReference type="EMBL" id="JAVRRJ010000010">
    <property type="protein sequence ID" value="KAK5081319.1"/>
    <property type="molecule type" value="Genomic_DNA"/>
</dbReference>
<keyword evidence="3" id="KW-1185">Reference proteome</keyword>
<gene>
    <name evidence="2" type="ORF">LTR05_008113</name>
</gene>
<name>A0AAN7YD75_9EURO</name>
<accession>A0AAN7YD75</accession>
<feature type="compositionally biased region" description="Polar residues" evidence="1">
    <location>
        <begin position="54"/>
        <end position="71"/>
    </location>
</feature>
<dbReference type="PANTHER" id="PTHR37827:SF1">
    <property type="entry name" value="HNH DOMAIN-CONTAINING PROTEIN"/>
    <property type="match status" value="1"/>
</dbReference>
<reference evidence="2 3" key="1">
    <citation type="submission" date="2023-08" db="EMBL/GenBank/DDBJ databases">
        <title>Black Yeasts Isolated from many extreme environments.</title>
        <authorList>
            <person name="Coleine C."/>
            <person name="Stajich J.E."/>
            <person name="Selbmann L."/>
        </authorList>
    </citation>
    <scope>NUCLEOTIDE SEQUENCE [LARGE SCALE GENOMIC DNA]</scope>
    <source>
        <strain evidence="2 3">CCFEE 5910</strain>
    </source>
</reference>
<protein>
    <submittedName>
        <fullName evidence="2">Uncharacterized protein</fullName>
    </submittedName>
</protein>
<comment type="caution">
    <text evidence="2">The sequence shown here is derived from an EMBL/GenBank/DDBJ whole genome shotgun (WGS) entry which is preliminary data.</text>
</comment>
<feature type="region of interest" description="Disordered" evidence="1">
    <location>
        <begin position="43"/>
        <end position="71"/>
    </location>
</feature>
<sequence>MPEHIYFRNKEWCDMSVDEEDDDTNLNLFRDCLFSTILEKSNPRQQKQKKTRVRTSAGSNSSIESSKDVTTTTDPAQLVDFSDYLASEIFPSLPRDLQRISHRALQENAALSEKWSLPLSLSTYEEIIELVPPSVNDSLEAYELVKPPQTDLQSFLSPAIVAYLTAAAAAPPKWAETKVTACEICDRDWVPMTYHHLIPKAVHAKVQKRGWHEESQLNSVAWLCRACHTFVHRMASNEELAKEWFTVERICERDDVQKWANWVRKVRWKKN</sequence>
<evidence type="ECO:0000313" key="2">
    <source>
        <dbReference type="EMBL" id="KAK5081319.1"/>
    </source>
</evidence>
<dbReference type="PANTHER" id="PTHR37827">
    <property type="entry name" value="TUDOR DOMAIN-CONTAINING PROTEIN"/>
    <property type="match status" value="1"/>
</dbReference>
<dbReference type="Proteomes" id="UP001309876">
    <property type="component" value="Unassembled WGS sequence"/>
</dbReference>
<dbReference type="AlphaFoldDB" id="A0AAN7YD75"/>